<proteinExistence type="predicted"/>
<dbReference type="Proteomes" id="UP000178184">
    <property type="component" value="Unassembled WGS sequence"/>
</dbReference>
<evidence type="ECO:0000313" key="1">
    <source>
        <dbReference type="EMBL" id="OGI84061.1"/>
    </source>
</evidence>
<accession>A0A1F6WQA1</accession>
<evidence type="ECO:0000313" key="2">
    <source>
        <dbReference type="Proteomes" id="UP000178184"/>
    </source>
</evidence>
<gene>
    <name evidence="1" type="ORF">A2903_02265</name>
</gene>
<sequence length="357" mass="41422">MWFKKRQKSTETTTLYLSIDGCSIGLSLYTNNICNFSDRRIHVMYEDNIPIEALLKDILYGFKYSYPKPFDQIFVILESPWIIEKSLDIKEKRMTPFVINQEIINNLINKQEENNKTTFYDLPYVVERVALNGYVYPDPIGKITKEIEISITKFSADKEIIEFLNKEIKEFWNKTKIIYLSGPLLISNIGKNLIATNDIFVNLNSTNTVLHLYSTGVVNGNIIISFGLQHILQGLNNKWKTTNEESLNWIDLFLNKTLNEAELSRITADLRLVIAPYIDSFTKKDFKTNFIIERPINILGGNVIWNKLFTYLLKEKYFGELFPHIDTTVIKDISDGLNDLKGDRLIAIYARSDELKK</sequence>
<name>A0A1F6WQA1_9BACT</name>
<reference evidence="1 2" key="1">
    <citation type="journal article" date="2016" name="Nat. Commun.">
        <title>Thousands of microbial genomes shed light on interconnected biogeochemical processes in an aquifer system.</title>
        <authorList>
            <person name="Anantharaman K."/>
            <person name="Brown C.T."/>
            <person name="Hug L.A."/>
            <person name="Sharon I."/>
            <person name="Castelle C.J."/>
            <person name="Probst A.J."/>
            <person name="Thomas B.C."/>
            <person name="Singh A."/>
            <person name="Wilkins M.J."/>
            <person name="Karaoz U."/>
            <person name="Brodie E.L."/>
            <person name="Williams K.H."/>
            <person name="Hubbard S.S."/>
            <person name="Banfield J.F."/>
        </authorList>
    </citation>
    <scope>NUCLEOTIDE SEQUENCE [LARGE SCALE GENOMIC DNA]</scope>
</reference>
<evidence type="ECO:0008006" key="3">
    <source>
        <dbReference type="Google" id="ProtNLM"/>
    </source>
</evidence>
<comment type="caution">
    <text evidence="1">The sequence shown here is derived from an EMBL/GenBank/DDBJ whole genome shotgun (WGS) entry which is preliminary data.</text>
</comment>
<dbReference type="EMBL" id="MFUO01000011">
    <property type="protein sequence ID" value="OGI84061.1"/>
    <property type="molecule type" value="Genomic_DNA"/>
</dbReference>
<dbReference type="AlphaFoldDB" id="A0A1F6WQA1"/>
<dbReference type="STRING" id="1801764.A2903_02265"/>
<organism evidence="1 2">
    <name type="scientific">Candidatus Nomurabacteria bacterium RIFCSPLOWO2_01_FULL_33_17</name>
    <dbReference type="NCBI Taxonomy" id="1801764"/>
    <lineage>
        <taxon>Bacteria</taxon>
        <taxon>Candidatus Nomuraibacteriota</taxon>
    </lineage>
</organism>
<protein>
    <recommendedName>
        <fullName evidence="3">SHS2 domain-containing protein</fullName>
    </recommendedName>
</protein>